<protein>
    <submittedName>
        <fullName evidence="1">Uncharacterized protein</fullName>
    </submittedName>
</protein>
<dbReference type="AlphaFoldDB" id="A0A1G1ZU05"/>
<comment type="caution">
    <text evidence="1">The sequence shown here is derived from an EMBL/GenBank/DDBJ whole genome shotgun (WGS) entry which is preliminary data.</text>
</comment>
<gene>
    <name evidence="1" type="ORF">A2214_01340</name>
</gene>
<reference evidence="1 2" key="1">
    <citation type="journal article" date="2016" name="Nat. Commun.">
        <title>Thousands of microbial genomes shed light on interconnected biogeochemical processes in an aquifer system.</title>
        <authorList>
            <person name="Anantharaman K."/>
            <person name="Brown C.T."/>
            <person name="Hug L.A."/>
            <person name="Sharon I."/>
            <person name="Castelle C.J."/>
            <person name="Probst A.J."/>
            <person name="Thomas B.C."/>
            <person name="Singh A."/>
            <person name="Wilkins M.J."/>
            <person name="Karaoz U."/>
            <person name="Brodie E.L."/>
            <person name="Williams K.H."/>
            <person name="Hubbard S.S."/>
            <person name="Banfield J.F."/>
        </authorList>
    </citation>
    <scope>NUCLEOTIDE SEQUENCE [LARGE SCALE GENOMIC DNA]</scope>
</reference>
<proteinExistence type="predicted"/>
<dbReference type="Proteomes" id="UP000176626">
    <property type="component" value="Unassembled WGS sequence"/>
</dbReference>
<evidence type="ECO:0000313" key="2">
    <source>
        <dbReference type="Proteomes" id="UP000176626"/>
    </source>
</evidence>
<sequence length="199" mass="19667">MSFILSRGKQIATVILAVLVSTFVVALIAQGTTYIDTDSVGVATATPGAYLAAKGDILGEVLRAEDHIKTSFFLATSTTATSTLSRFGAELASTTIIIDGNNGSMAIGTTTIPDADVVAGTMAVDPALTISGTGGAANATGTLFVTGEGATGGQIILKSSDGQGSRCVSLIVKAGTVAPGDSAAGVAELLVAKVVSCPK</sequence>
<organism evidence="1 2">
    <name type="scientific">Candidatus Harrisonbacteria bacterium RIFOXYA1_FULL_48_8</name>
    <dbReference type="NCBI Taxonomy" id="1798411"/>
    <lineage>
        <taxon>Bacteria</taxon>
        <taxon>Candidatus Harrisoniibacteriota</taxon>
    </lineage>
</organism>
<evidence type="ECO:0000313" key="1">
    <source>
        <dbReference type="EMBL" id="OGY68213.1"/>
    </source>
</evidence>
<dbReference type="EMBL" id="MHJN01000035">
    <property type="protein sequence ID" value="OGY68213.1"/>
    <property type="molecule type" value="Genomic_DNA"/>
</dbReference>
<name>A0A1G1ZU05_9BACT</name>
<accession>A0A1G1ZU05</accession>